<evidence type="ECO:0000313" key="4">
    <source>
        <dbReference type="Proteomes" id="UP000177791"/>
    </source>
</evidence>
<sequence>MATQFYELEPTPGRPEKYPTEVRILYDDAAIYVGAIMHDVSQDSILRELTARDNIGNSDWFGVYFDTYNDHLNGYQFIVTPGGVQVDARRSPANGEDGNWNAVWESRTTLRGNDWVAEMRIPYSAIRFSKAAEQVWGLNFGRQRRSTRQKFFWNEVKPQVSGFVNQWGELTGIKDIKPPLRLSLTPYISSYVNHFPYKEQGRRNASTSFNGGADVKWGINESFTLDATLVPDFGQVLSDNQVLNLSPFEVQFSENRQFFTEGTELFNKGGLFYSRRVGATPIGFGQVNGQLRAGARVGDGTRRQGEFVAENPGVTSLLNATKISGRTSKGLGVGIFNALSNNVYAVLQDSTTGARREVLTQPFSNYSIAVLDQSLKNNSYVSLVNTNVTRAGQTYDANVTGGLFRFANKANSYALDGQLVYSHRRGKEFNSERDVADQNGYKYYLNFGKISGKFTWGVDHGIESNTYNPNDLGLLFSNNSISQSLSASYNIYKPFWKVNNMRTYGSVSYSLLQTPMRYQEAGLYLGGNTTFTKSFLTTGLDLQALPLARDYFDPRRAPLGRYYVRKPANARINGFMSSDYRKKFAYDVRYAARFFAADGDRTNRNTLYLSLSPRYRVSDHLSFVYAASYELKRNQVGYAGSLDSRQPADAALLADFGGRSGDVLLGRRDVVTINNTATGIYTFTNRMSFNIRVRHYVSNVHYRDFSRLRPDGVESPVDYQRNRDNTFNAFNVDAVYSWWFAPGSQVSVVWKNAAAQSFEANAATPLYFDNLSNTINTAHNNNVSVKVLYYLDYLALRPRRG</sequence>
<organism evidence="3 4">
    <name type="scientific">Hymenobacter glacialis</name>
    <dbReference type="NCBI Taxonomy" id="1908236"/>
    <lineage>
        <taxon>Bacteria</taxon>
        <taxon>Pseudomonadati</taxon>
        <taxon>Bacteroidota</taxon>
        <taxon>Cytophagia</taxon>
        <taxon>Cytophagales</taxon>
        <taxon>Hymenobacteraceae</taxon>
        <taxon>Hymenobacter</taxon>
    </lineage>
</organism>
<keyword evidence="4" id="KW-1185">Reference proteome</keyword>
<evidence type="ECO:0000259" key="1">
    <source>
        <dbReference type="Pfam" id="PF06452"/>
    </source>
</evidence>
<proteinExistence type="predicted"/>
<dbReference type="Proteomes" id="UP000177791">
    <property type="component" value="Unassembled WGS sequence"/>
</dbReference>
<accession>A0A1G1T2A5</accession>
<evidence type="ECO:0000259" key="2">
    <source>
        <dbReference type="Pfam" id="PF19313"/>
    </source>
</evidence>
<dbReference type="AlphaFoldDB" id="A0A1G1T2A5"/>
<dbReference type="InterPro" id="IPR010502">
    <property type="entry name" value="Carb-bd_dom_fam9"/>
</dbReference>
<protein>
    <submittedName>
        <fullName evidence="3">Uncharacterized protein</fullName>
    </submittedName>
</protein>
<evidence type="ECO:0000313" key="3">
    <source>
        <dbReference type="EMBL" id="OGX85013.1"/>
    </source>
</evidence>
<dbReference type="InterPro" id="IPR045670">
    <property type="entry name" value="DUF5916"/>
</dbReference>
<dbReference type="CDD" id="cd09618">
    <property type="entry name" value="CBM9_like_2"/>
    <property type="match status" value="1"/>
</dbReference>
<reference evidence="3 4" key="1">
    <citation type="submission" date="2016-08" db="EMBL/GenBank/DDBJ databases">
        <title>Hymenobacter coccineus sp. nov., Hymenobacter lapidarius sp. nov. and Hymenobacter glacialis sp. nov., isolated from Antarctic soil.</title>
        <authorList>
            <person name="Sedlacek I."/>
            <person name="Kralova S."/>
            <person name="Kyrova K."/>
            <person name="Maslanova I."/>
            <person name="Stankova E."/>
            <person name="Vrbovska V."/>
            <person name="Nemec M."/>
            <person name="Bartak M."/>
            <person name="Svec P."/>
            <person name="Busse H.-J."/>
            <person name="Pantucek R."/>
        </authorList>
    </citation>
    <scope>NUCLEOTIDE SEQUENCE [LARGE SCALE GENOMIC DNA]</scope>
    <source>
        <strain evidence="3 4">CCM 8648</strain>
    </source>
</reference>
<dbReference type="Pfam" id="PF06452">
    <property type="entry name" value="CBM9_1"/>
    <property type="match status" value="1"/>
</dbReference>
<name>A0A1G1T2A5_9BACT</name>
<comment type="caution">
    <text evidence="3">The sequence shown here is derived from an EMBL/GenBank/DDBJ whole genome shotgun (WGS) entry which is preliminary data.</text>
</comment>
<dbReference type="GO" id="GO:0030246">
    <property type="term" value="F:carbohydrate binding"/>
    <property type="evidence" value="ECO:0007669"/>
    <property type="project" value="InterPro"/>
</dbReference>
<feature type="domain" description="Carbohydrate-binding" evidence="1">
    <location>
        <begin position="18"/>
        <end position="159"/>
    </location>
</feature>
<dbReference type="Pfam" id="PF19313">
    <property type="entry name" value="DUF5916"/>
    <property type="match status" value="1"/>
</dbReference>
<dbReference type="GO" id="GO:0004553">
    <property type="term" value="F:hydrolase activity, hydrolyzing O-glycosyl compounds"/>
    <property type="evidence" value="ECO:0007669"/>
    <property type="project" value="InterPro"/>
</dbReference>
<dbReference type="STRING" id="1908236.BEN48_15210"/>
<dbReference type="SUPFAM" id="SSF49344">
    <property type="entry name" value="CBD9-like"/>
    <property type="match status" value="1"/>
</dbReference>
<dbReference type="GO" id="GO:0016052">
    <property type="term" value="P:carbohydrate catabolic process"/>
    <property type="evidence" value="ECO:0007669"/>
    <property type="project" value="InterPro"/>
</dbReference>
<dbReference type="EMBL" id="MDZC01000064">
    <property type="protein sequence ID" value="OGX85013.1"/>
    <property type="molecule type" value="Genomic_DNA"/>
</dbReference>
<dbReference type="Gene3D" id="2.60.40.1190">
    <property type="match status" value="1"/>
</dbReference>
<gene>
    <name evidence="3" type="ORF">BEN48_15210</name>
</gene>
<feature type="domain" description="DUF5916" evidence="2">
    <location>
        <begin position="178"/>
        <end position="797"/>
    </location>
</feature>